<comment type="similarity">
    <text evidence="3">Belongs to the HMBS family.</text>
</comment>
<feature type="region of interest" description="Disordered" evidence="10">
    <location>
        <begin position="276"/>
        <end position="307"/>
    </location>
</feature>
<protein>
    <recommendedName>
        <fullName evidence="4">hydroxymethylbilane synthase</fullName>
        <ecNumber evidence="4">2.5.1.61</ecNumber>
    </recommendedName>
    <alternativeName>
        <fullName evidence="9">Hydroxymethylbilane synthase</fullName>
    </alternativeName>
    <alternativeName>
        <fullName evidence="8">Pre-uroporphyrinogen synthase</fullName>
    </alternativeName>
</protein>
<proteinExistence type="inferred from homology"/>
<evidence type="ECO:0000259" key="11">
    <source>
        <dbReference type="Pfam" id="PF01379"/>
    </source>
</evidence>
<evidence type="ECO:0000256" key="4">
    <source>
        <dbReference type="ARBA" id="ARBA00012655"/>
    </source>
</evidence>
<dbReference type="PANTHER" id="PTHR11557">
    <property type="entry name" value="PORPHOBILINOGEN DEAMINASE"/>
    <property type="match status" value="1"/>
</dbReference>
<dbReference type="Gene3D" id="3.40.190.10">
    <property type="entry name" value="Periplasmic binding protein-like II"/>
    <property type="match status" value="2"/>
</dbReference>
<dbReference type="GO" id="GO:0006783">
    <property type="term" value="P:heme biosynthetic process"/>
    <property type="evidence" value="ECO:0007669"/>
    <property type="project" value="UniProtKB-KW"/>
</dbReference>
<keyword evidence="7" id="KW-0627">Porphyrin biosynthesis</keyword>
<feature type="domain" description="Porphobilinogen deaminase N-terminal" evidence="11">
    <location>
        <begin position="24"/>
        <end position="243"/>
    </location>
</feature>
<dbReference type="AlphaFoldDB" id="A0A9W9SX78"/>
<dbReference type="Proteomes" id="UP001150904">
    <property type="component" value="Unassembled WGS sequence"/>
</dbReference>
<dbReference type="PIRSF" id="PIRSF001438">
    <property type="entry name" value="4pyrrol_synth_OHMeBilane_synth"/>
    <property type="match status" value="1"/>
</dbReference>
<feature type="compositionally biased region" description="Basic and acidic residues" evidence="10">
    <location>
        <begin position="285"/>
        <end position="303"/>
    </location>
</feature>
<comment type="pathway">
    <text evidence="2">Porphyrin-containing compound metabolism; protoporphyrin-IX biosynthesis; coproporphyrinogen-III from 5-aminolevulinate: step 2/4.</text>
</comment>
<dbReference type="PROSITE" id="PS00533">
    <property type="entry name" value="PORPHOBILINOGEN_DEAM"/>
    <property type="match status" value="1"/>
</dbReference>
<dbReference type="NCBIfam" id="TIGR00212">
    <property type="entry name" value="hemC"/>
    <property type="match status" value="1"/>
</dbReference>
<comment type="caution">
    <text evidence="13">The sequence shown here is derived from an EMBL/GenBank/DDBJ whole genome shotgun (WGS) entry which is preliminary data.</text>
</comment>
<dbReference type="PRINTS" id="PR00151">
    <property type="entry name" value="PORPHBDMNASE"/>
</dbReference>
<dbReference type="RefSeq" id="XP_058307417.1">
    <property type="nucleotide sequence ID" value="XM_058453226.1"/>
</dbReference>
<keyword evidence="14" id="KW-1185">Reference proteome</keyword>
<reference evidence="13" key="2">
    <citation type="journal article" date="2023" name="IMA Fungus">
        <title>Comparative genomic study of the Penicillium genus elucidates a diverse pangenome and 15 lateral gene transfer events.</title>
        <authorList>
            <person name="Petersen C."/>
            <person name="Sorensen T."/>
            <person name="Nielsen M.R."/>
            <person name="Sondergaard T.E."/>
            <person name="Sorensen J.L."/>
            <person name="Fitzpatrick D.A."/>
            <person name="Frisvad J.C."/>
            <person name="Nielsen K.L."/>
        </authorList>
    </citation>
    <scope>NUCLEOTIDE SEQUENCE</scope>
    <source>
        <strain evidence="13">IBT 15544</strain>
    </source>
</reference>
<dbReference type="EMBL" id="JAPQKR010000013">
    <property type="protein sequence ID" value="KAJ5201501.1"/>
    <property type="molecule type" value="Genomic_DNA"/>
</dbReference>
<dbReference type="Pfam" id="PF03900">
    <property type="entry name" value="Porphobil_deamC"/>
    <property type="match status" value="1"/>
</dbReference>
<dbReference type="Gene3D" id="3.30.160.40">
    <property type="entry name" value="Porphobilinogen deaminase, C-terminal domain"/>
    <property type="match status" value="1"/>
</dbReference>
<dbReference type="Pfam" id="PF01379">
    <property type="entry name" value="Porphobil_deam"/>
    <property type="match status" value="1"/>
</dbReference>
<dbReference type="EC" id="2.5.1.61" evidence="4"/>
<dbReference type="InterPro" id="IPR022418">
    <property type="entry name" value="Porphobilinogen_deaminase_C"/>
</dbReference>
<dbReference type="SUPFAM" id="SSF53850">
    <property type="entry name" value="Periplasmic binding protein-like II"/>
    <property type="match status" value="1"/>
</dbReference>
<evidence type="ECO:0000256" key="2">
    <source>
        <dbReference type="ARBA" id="ARBA00004735"/>
    </source>
</evidence>
<evidence type="ECO:0000256" key="9">
    <source>
        <dbReference type="ARBA" id="ARBA00033064"/>
    </source>
</evidence>
<dbReference type="GeneID" id="83180527"/>
<comment type="cofactor">
    <cofactor evidence="1">
        <name>dipyrromethane</name>
        <dbReference type="ChEBI" id="CHEBI:60342"/>
    </cofactor>
</comment>
<dbReference type="SUPFAM" id="SSF54782">
    <property type="entry name" value="Porphobilinogen deaminase (hydroxymethylbilane synthase), C-terminal domain"/>
    <property type="match status" value="1"/>
</dbReference>
<evidence type="ECO:0000313" key="14">
    <source>
        <dbReference type="Proteomes" id="UP001150904"/>
    </source>
</evidence>
<dbReference type="PANTHER" id="PTHR11557:SF0">
    <property type="entry name" value="PORPHOBILINOGEN DEAMINASE"/>
    <property type="match status" value="1"/>
</dbReference>
<keyword evidence="6" id="KW-0350">Heme biosynthesis</keyword>
<dbReference type="OrthoDB" id="564646at2759"/>
<reference evidence="13" key="1">
    <citation type="submission" date="2022-12" db="EMBL/GenBank/DDBJ databases">
        <authorList>
            <person name="Petersen C."/>
        </authorList>
    </citation>
    <scope>NUCLEOTIDE SEQUENCE</scope>
    <source>
        <strain evidence="13">IBT 15544</strain>
    </source>
</reference>
<evidence type="ECO:0000256" key="3">
    <source>
        <dbReference type="ARBA" id="ARBA00005638"/>
    </source>
</evidence>
<dbReference type="InterPro" id="IPR036803">
    <property type="entry name" value="Porphobilinogen_deaminase_C_sf"/>
</dbReference>
<gene>
    <name evidence="13" type="ORF">N7498_006164</name>
</gene>
<organism evidence="13 14">
    <name type="scientific">Penicillium cinerascens</name>
    <dbReference type="NCBI Taxonomy" id="70096"/>
    <lineage>
        <taxon>Eukaryota</taxon>
        <taxon>Fungi</taxon>
        <taxon>Dikarya</taxon>
        <taxon>Ascomycota</taxon>
        <taxon>Pezizomycotina</taxon>
        <taxon>Eurotiomycetes</taxon>
        <taxon>Eurotiomycetidae</taxon>
        <taxon>Eurotiales</taxon>
        <taxon>Aspergillaceae</taxon>
        <taxon>Penicillium</taxon>
    </lineage>
</organism>
<evidence type="ECO:0000313" key="13">
    <source>
        <dbReference type="EMBL" id="KAJ5201501.1"/>
    </source>
</evidence>
<feature type="domain" description="Porphobilinogen deaminase C-terminal" evidence="12">
    <location>
        <begin position="260"/>
        <end position="350"/>
    </location>
</feature>
<dbReference type="InterPro" id="IPR022419">
    <property type="entry name" value="Porphobilin_deaminase_cofac_BS"/>
</dbReference>
<evidence type="ECO:0000256" key="1">
    <source>
        <dbReference type="ARBA" id="ARBA00001916"/>
    </source>
</evidence>
<dbReference type="InterPro" id="IPR000860">
    <property type="entry name" value="HemC"/>
</dbReference>
<evidence type="ECO:0000256" key="10">
    <source>
        <dbReference type="SAM" id="MobiDB-lite"/>
    </source>
</evidence>
<accession>A0A9W9SX78</accession>
<dbReference type="GO" id="GO:0005737">
    <property type="term" value="C:cytoplasm"/>
    <property type="evidence" value="ECO:0007669"/>
    <property type="project" value="TreeGrafter"/>
</dbReference>
<dbReference type="InterPro" id="IPR022417">
    <property type="entry name" value="Porphobilin_deaminase_N"/>
</dbReference>
<evidence type="ECO:0000256" key="6">
    <source>
        <dbReference type="ARBA" id="ARBA00023133"/>
    </source>
</evidence>
<sequence length="362" mass="38698">MSLDVKSCSEPQHNSSSGEEEVVILGCRKSELALVQARSVTSMLGQTLACSPTFQIATGCAVGDADKQTPFAVLSKLTGGSDIGKSLWTNDLELGLVAGKVHCLVHSLKDMPTTLPPHCLLGAIPEREDCSDAVCIRSDLEFTSIDQLPPGSIVGTSSSRRKALVRRNWSHLEVVECRGNVDTRLAKLDAPSSQFSCILLATAGLLRLGLGHQITHRLDAGIFPYAVGQGALGVEVSTSRPDILELIRHVDHKPARWRGMAERAMLRSLQGGCSSPIGVQSSLEPVRKEENGLTEDSQRDRSDSSGGNLSLRAMVLHIEGTSEIVAEDVATVRCDEEAENLGVSVASILLAKGARSLMPKQF</sequence>
<evidence type="ECO:0000259" key="12">
    <source>
        <dbReference type="Pfam" id="PF03900"/>
    </source>
</evidence>
<name>A0A9W9SX78_9EURO</name>
<evidence type="ECO:0000256" key="7">
    <source>
        <dbReference type="ARBA" id="ARBA00023244"/>
    </source>
</evidence>
<dbReference type="FunFam" id="3.40.190.10:FF:000005">
    <property type="entry name" value="Porphobilinogen deaminase"/>
    <property type="match status" value="1"/>
</dbReference>
<keyword evidence="5" id="KW-0808">Transferase</keyword>
<evidence type="ECO:0000256" key="8">
    <source>
        <dbReference type="ARBA" id="ARBA00030685"/>
    </source>
</evidence>
<evidence type="ECO:0000256" key="5">
    <source>
        <dbReference type="ARBA" id="ARBA00022679"/>
    </source>
</evidence>
<dbReference type="GO" id="GO:0004418">
    <property type="term" value="F:hydroxymethylbilane synthase activity"/>
    <property type="evidence" value="ECO:0007669"/>
    <property type="project" value="UniProtKB-EC"/>
</dbReference>